<dbReference type="GO" id="GO:0007165">
    <property type="term" value="P:signal transduction"/>
    <property type="evidence" value="ECO:0007669"/>
    <property type="project" value="InterPro"/>
</dbReference>
<organism evidence="3 4">
    <name type="scientific">Nocardia asteroides NBRC 15531</name>
    <dbReference type="NCBI Taxonomy" id="1110697"/>
    <lineage>
        <taxon>Bacteria</taxon>
        <taxon>Bacillati</taxon>
        <taxon>Actinomycetota</taxon>
        <taxon>Actinomycetes</taxon>
        <taxon>Mycobacteriales</taxon>
        <taxon>Nocardiaceae</taxon>
        <taxon>Nocardia</taxon>
    </lineage>
</organism>
<keyword evidence="4" id="KW-1185">Reference proteome</keyword>
<dbReference type="STRING" id="1824.SAMN05444423_102692"/>
<dbReference type="Pfam" id="PF13676">
    <property type="entry name" value="TIR_2"/>
    <property type="match status" value="1"/>
</dbReference>
<evidence type="ECO:0000259" key="2">
    <source>
        <dbReference type="Pfam" id="PF13676"/>
    </source>
</evidence>
<dbReference type="AlphaFoldDB" id="U5EF24"/>
<gene>
    <name evidence="3" type="ORF">NCAST_32_04100</name>
</gene>
<evidence type="ECO:0000313" key="3">
    <source>
        <dbReference type="EMBL" id="GAD85925.1"/>
    </source>
</evidence>
<accession>U5EF24</accession>
<proteinExistence type="predicted"/>
<feature type="compositionally biased region" description="Polar residues" evidence="1">
    <location>
        <begin position="142"/>
        <end position="155"/>
    </location>
</feature>
<evidence type="ECO:0000256" key="1">
    <source>
        <dbReference type="SAM" id="MobiDB-lite"/>
    </source>
</evidence>
<feature type="domain" description="TIR" evidence="2">
    <location>
        <begin position="312"/>
        <end position="415"/>
    </location>
</feature>
<dbReference type="InterPro" id="IPR000157">
    <property type="entry name" value="TIR_dom"/>
</dbReference>
<dbReference type="Gene3D" id="3.40.50.10140">
    <property type="entry name" value="Toll/interleukin-1 receptor homology (TIR) domain"/>
    <property type="match status" value="1"/>
</dbReference>
<feature type="region of interest" description="Disordered" evidence="1">
    <location>
        <begin position="136"/>
        <end position="157"/>
    </location>
</feature>
<dbReference type="Proteomes" id="UP000017048">
    <property type="component" value="Unassembled WGS sequence"/>
</dbReference>
<name>U5EF24_NOCAS</name>
<dbReference type="EMBL" id="BAFO02000032">
    <property type="protein sequence ID" value="GAD85925.1"/>
    <property type="molecule type" value="Genomic_DNA"/>
</dbReference>
<protein>
    <recommendedName>
        <fullName evidence="2">TIR domain-containing protein</fullName>
    </recommendedName>
</protein>
<evidence type="ECO:0000313" key="4">
    <source>
        <dbReference type="Proteomes" id="UP000017048"/>
    </source>
</evidence>
<dbReference type="InterPro" id="IPR035897">
    <property type="entry name" value="Toll_tir_struct_dom_sf"/>
</dbReference>
<sequence length="458" mass="51787">MGMNDDFWDDLLAHIRQRVLVPVVGPHATRVRIDDVDQSFSSLIGRRLARRWNLTVPPGPTSMDDAVAAFVRERGQDEIERLYRVINDIIVEVDPEPGDALRNLAAIDDLRLFVSTTPDRVLAKAVNSVRYQGRPSAREISFSPNQSTNEQSRNAQPAAATDTVVVNLYGQAASTPQFAIHEEDRLEWLHALLSEKASLPDWVSFQLKEHPLLFIGCEIPDWLGRFLLRMSSSTRLSLERIPFFLAGCSASREPTLSSFFTTYCRKTLVQQLDIEPAEFVDELHARWLRQTTTRQRDAVGSADSSLPDAPTIFISYMREDADAARRVCDAITNLGGDVWFDERRISPGDAWEHEVLSRIRRSVRLFVPIISANTEHADEGYVFREWYEAADRARSIPSRRFIVPVIIDDNYDNDPSHYRQVPDSFGRLHFGSAPGGEPDAGLIAMLQDEIRAMRRAAA</sequence>
<reference evidence="3 4" key="1">
    <citation type="journal article" date="2014" name="BMC Genomics">
        <title>Genome based analysis of type-I polyketide synthase and nonribosomal peptide synthetase gene clusters in seven strains of five representative Nocardia species.</title>
        <authorList>
            <person name="Komaki H."/>
            <person name="Ichikawa N."/>
            <person name="Hosoyama A."/>
            <person name="Takahashi-Nakaguchi A."/>
            <person name="Matsuzawa T."/>
            <person name="Suzuki K."/>
            <person name="Fujita N."/>
            <person name="Gonoi T."/>
        </authorList>
    </citation>
    <scope>NUCLEOTIDE SEQUENCE [LARGE SCALE GENOMIC DNA]</scope>
    <source>
        <strain evidence="3 4">NBRC 15531</strain>
    </source>
</reference>
<dbReference type="eggNOG" id="COG4916">
    <property type="taxonomic scope" value="Bacteria"/>
</dbReference>
<dbReference type="SUPFAM" id="SSF52200">
    <property type="entry name" value="Toll/Interleukin receptor TIR domain"/>
    <property type="match status" value="1"/>
</dbReference>
<comment type="caution">
    <text evidence="3">The sequence shown here is derived from an EMBL/GenBank/DDBJ whole genome shotgun (WGS) entry which is preliminary data.</text>
</comment>